<sequence length="220" mass="24233">MGPLLAIDARAARLSRTVPPACAPRAKGPPQREAWRRGLMDALDLLEQQHRDVSALLSRLAEASPVGAGSEEAFYAALRAVDAHVRVEEAYVYIACASRLGDDADIREARDEHRRILDAARVALTMPRSGPQFAAMIVALRERFERHAEVQEDVVFPKLKRSLTDEELDVLGEEIERSYNRLLASSDDMRAAKARPSEASSEAEPRGGRRGARRPSPGAM</sequence>
<keyword evidence="4" id="KW-1185">Reference proteome</keyword>
<evidence type="ECO:0000313" key="4">
    <source>
        <dbReference type="Proteomes" id="UP000440224"/>
    </source>
</evidence>
<reference evidence="3 4" key="1">
    <citation type="submission" date="2019-10" db="EMBL/GenBank/DDBJ databases">
        <title>A soil myxobacterium in the family Polyangiaceae.</title>
        <authorList>
            <person name="Li Y."/>
            <person name="Wang J."/>
        </authorList>
    </citation>
    <scope>NUCLEOTIDE SEQUENCE [LARGE SCALE GENOMIC DNA]</scope>
    <source>
        <strain evidence="3 4">DSM 14734</strain>
    </source>
</reference>
<evidence type="ECO:0000259" key="2">
    <source>
        <dbReference type="Pfam" id="PF01814"/>
    </source>
</evidence>
<evidence type="ECO:0000313" key="3">
    <source>
        <dbReference type="EMBL" id="MRG90958.1"/>
    </source>
</evidence>
<dbReference type="PANTHER" id="PTHR35585:SF1">
    <property type="entry name" value="HHE DOMAIN PROTEIN (AFU_ORTHOLOGUE AFUA_4G00730)"/>
    <property type="match status" value="1"/>
</dbReference>
<accession>A0A6N7PG26</accession>
<gene>
    <name evidence="3" type="ORF">GF068_03340</name>
</gene>
<name>A0A6N7PG26_9BACT</name>
<evidence type="ECO:0000256" key="1">
    <source>
        <dbReference type="SAM" id="MobiDB-lite"/>
    </source>
</evidence>
<organism evidence="3 4">
    <name type="scientific">Polyangium spumosum</name>
    <dbReference type="NCBI Taxonomy" id="889282"/>
    <lineage>
        <taxon>Bacteria</taxon>
        <taxon>Pseudomonadati</taxon>
        <taxon>Myxococcota</taxon>
        <taxon>Polyangia</taxon>
        <taxon>Polyangiales</taxon>
        <taxon>Polyangiaceae</taxon>
        <taxon>Polyangium</taxon>
    </lineage>
</organism>
<dbReference type="EMBL" id="WJIE01000001">
    <property type="protein sequence ID" value="MRG90958.1"/>
    <property type="molecule type" value="Genomic_DNA"/>
</dbReference>
<feature type="domain" description="Hemerythrin-like" evidence="2">
    <location>
        <begin position="42"/>
        <end position="159"/>
    </location>
</feature>
<protein>
    <submittedName>
        <fullName evidence="3">Hemerythrin domain-containing protein</fullName>
    </submittedName>
</protein>
<dbReference type="PANTHER" id="PTHR35585">
    <property type="entry name" value="HHE DOMAIN PROTEIN (AFU_ORTHOLOGUE AFUA_4G00730)"/>
    <property type="match status" value="1"/>
</dbReference>
<dbReference type="Pfam" id="PF01814">
    <property type="entry name" value="Hemerythrin"/>
    <property type="match status" value="1"/>
</dbReference>
<comment type="caution">
    <text evidence="3">The sequence shown here is derived from an EMBL/GenBank/DDBJ whole genome shotgun (WGS) entry which is preliminary data.</text>
</comment>
<dbReference type="Gene3D" id="1.20.120.520">
    <property type="entry name" value="nmb1532 protein domain like"/>
    <property type="match status" value="1"/>
</dbReference>
<dbReference type="OrthoDB" id="5514036at2"/>
<proteinExistence type="predicted"/>
<dbReference type="InterPro" id="IPR012312">
    <property type="entry name" value="Hemerythrin-like"/>
</dbReference>
<dbReference type="AlphaFoldDB" id="A0A6N7PG26"/>
<feature type="region of interest" description="Disordered" evidence="1">
    <location>
        <begin position="186"/>
        <end position="220"/>
    </location>
</feature>
<dbReference type="Proteomes" id="UP000440224">
    <property type="component" value="Unassembled WGS sequence"/>
</dbReference>